<dbReference type="InterPro" id="IPR014162">
    <property type="entry name" value="CpoB_C"/>
</dbReference>
<dbReference type="InterPro" id="IPR011990">
    <property type="entry name" value="TPR-like_helical_dom_sf"/>
</dbReference>
<accession>A0A3B1BYK6</accession>
<organism evidence="4">
    <name type="scientific">hydrothermal vent metagenome</name>
    <dbReference type="NCBI Taxonomy" id="652676"/>
    <lineage>
        <taxon>unclassified sequences</taxon>
        <taxon>metagenomes</taxon>
        <taxon>ecological metagenomes</taxon>
    </lineage>
</organism>
<reference evidence="4" key="1">
    <citation type="submission" date="2018-06" db="EMBL/GenBank/DDBJ databases">
        <authorList>
            <person name="Zhirakovskaya E."/>
        </authorList>
    </citation>
    <scope>NUCLEOTIDE SEQUENCE</scope>
</reference>
<name>A0A3B1BYK6_9ZZZZ</name>
<dbReference type="Gene3D" id="1.25.40.10">
    <property type="entry name" value="Tetratricopeptide repeat domain"/>
    <property type="match status" value="1"/>
</dbReference>
<dbReference type="Pfam" id="PF13525">
    <property type="entry name" value="YfiO"/>
    <property type="match status" value="1"/>
</dbReference>
<gene>
    <name evidence="4" type="ORF">MNBD_NITROSPINAE04-154</name>
</gene>
<dbReference type="EMBL" id="UOGA01000080">
    <property type="protein sequence ID" value="VAX16914.1"/>
    <property type="molecule type" value="Genomic_DNA"/>
</dbReference>
<evidence type="ECO:0000313" key="4">
    <source>
        <dbReference type="EMBL" id="VAX16914.1"/>
    </source>
</evidence>
<keyword evidence="2" id="KW-0175">Coiled coil</keyword>
<evidence type="ECO:0000256" key="1">
    <source>
        <dbReference type="ARBA" id="ARBA00022729"/>
    </source>
</evidence>
<dbReference type="InterPro" id="IPR039565">
    <property type="entry name" value="BamD-like"/>
</dbReference>
<feature type="coiled-coil region" evidence="2">
    <location>
        <begin position="86"/>
        <end position="142"/>
    </location>
</feature>
<sequence length="315" mass="35948">MKSVYKKLLRLSVSALFVVSTMLLAGCASNKKEQAIMQSQITQIDERVASIDERVASIDKNMQLQADLMANMEQLQRSVLTVTGQIEEFNMRAQMLSQRMQKLERSFSEMSRVYRSEVLERSAETNMKLEKLEKQVNDFSVETRAFIRLMEKKSGISEKRHRKTATAISRKQAEPPVKQNGAVENIIVDPDDLYQRSYNSYLKGDYDSSIKGFSDYVKRYPETNLSDNAAYWIAESYYNKKDPVNAAKAFDKMAERYPTSNKAPTALLKSAHVLLDINSREKAIERLRKIVNDYSISSEAITATDMLSSLGEKNQ</sequence>
<dbReference type="HAMAP" id="MF_02066">
    <property type="entry name" value="CpoB"/>
    <property type="match status" value="1"/>
</dbReference>
<dbReference type="PROSITE" id="PS51257">
    <property type="entry name" value="PROKAR_LIPOPROTEIN"/>
    <property type="match status" value="1"/>
</dbReference>
<feature type="domain" description="Outer membrane lipoprotein BamD-like" evidence="3">
    <location>
        <begin position="190"/>
        <end position="266"/>
    </location>
</feature>
<dbReference type="SUPFAM" id="SSF48452">
    <property type="entry name" value="TPR-like"/>
    <property type="match status" value="1"/>
</dbReference>
<dbReference type="GO" id="GO:0051301">
    <property type="term" value="P:cell division"/>
    <property type="evidence" value="ECO:0007669"/>
    <property type="project" value="InterPro"/>
</dbReference>
<proteinExistence type="inferred from homology"/>
<dbReference type="AlphaFoldDB" id="A0A3B1BYK6"/>
<protein>
    <recommendedName>
        <fullName evidence="3">Outer membrane lipoprotein BamD-like domain-containing protein</fullName>
    </recommendedName>
</protein>
<dbReference type="NCBIfam" id="TIGR02795">
    <property type="entry name" value="tol_pal_ybgF"/>
    <property type="match status" value="1"/>
</dbReference>
<dbReference type="InterPro" id="IPR034706">
    <property type="entry name" value="CpoB"/>
</dbReference>
<evidence type="ECO:0000256" key="2">
    <source>
        <dbReference type="SAM" id="Coils"/>
    </source>
</evidence>
<keyword evidence="1" id="KW-0732">Signal</keyword>
<evidence type="ECO:0000259" key="3">
    <source>
        <dbReference type="Pfam" id="PF13525"/>
    </source>
</evidence>